<accession>E0UH59</accession>
<dbReference type="STRING" id="497965.Cyan7822_3722"/>
<dbReference type="RefSeq" id="WP_013323727.1">
    <property type="nucleotide sequence ID" value="NC_014501.1"/>
</dbReference>
<gene>
    <name evidence="2" type="ordered locus">Cyan7822_3722</name>
</gene>
<evidence type="ECO:0000256" key="1">
    <source>
        <dbReference type="SAM" id="MobiDB-lite"/>
    </source>
</evidence>
<sequence>MDNRLTLKNASIPYLFPVPRSGVPSLRFTFNYAHQLTPPPSGDGSSGENKAEKIKGAINYNPSLGEEVPGKDDN</sequence>
<dbReference type="EMBL" id="CP002198">
    <property type="protein sequence ID" value="ADN15658.1"/>
    <property type="molecule type" value="Genomic_DNA"/>
</dbReference>
<keyword evidence="3" id="KW-1185">Reference proteome</keyword>
<protein>
    <submittedName>
        <fullName evidence="2">Uncharacterized protein</fullName>
    </submittedName>
</protein>
<name>E0UH59_GLOV7</name>
<dbReference type="KEGG" id="cyj:Cyan7822_3722"/>
<proteinExistence type="predicted"/>
<dbReference type="AlphaFoldDB" id="E0UH59"/>
<dbReference type="HOGENOM" id="CLU_2681545_0_0_3"/>
<evidence type="ECO:0000313" key="2">
    <source>
        <dbReference type="EMBL" id="ADN15658.1"/>
    </source>
</evidence>
<dbReference type="Proteomes" id="UP000008206">
    <property type="component" value="Chromosome"/>
</dbReference>
<evidence type="ECO:0000313" key="3">
    <source>
        <dbReference type="Proteomes" id="UP000008206"/>
    </source>
</evidence>
<organism evidence="2 3">
    <name type="scientific">Gloeothece verrucosa (strain PCC 7822)</name>
    <name type="common">Cyanothece sp. (strain PCC 7822)</name>
    <dbReference type="NCBI Taxonomy" id="497965"/>
    <lineage>
        <taxon>Bacteria</taxon>
        <taxon>Bacillati</taxon>
        <taxon>Cyanobacteriota</taxon>
        <taxon>Cyanophyceae</taxon>
        <taxon>Oscillatoriophycideae</taxon>
        <taxon>Chroococcales</taxon>
        <taxon>Aphanothecaceae</taxon>
        <taxon>Gloeothece</taxon>
        <taxon>Gloeothece verrucosa</taxon>
    </lineage>
</organism>
<feature type="region of interest" description="Disordered" evidence="1">
    <location>
        <begin position="37"/>
        <end position="74"/>
    </location>
</feature>
<reference evidence="3" key="1">
    <citation type="journal article" date="2011" name="MBio">
        <title>Novel metabolic attributes of the genus Cyanothece, comprising a group of unicellular nitrogen-fixing Cyanobacteria.</title>
        <authorList>
            <person name="Bandyopadhyay A."/>
            <person name="Elvitigala T."/>
            <person name="Welsh E."/>
            <person name="Stockel J."/>
            <person name="Liberton M."/>
            <person name="Min H."/>
            <person name="Sherman L.A."/>
            <person name="Pakrasi H.B."/>
        </authorList>
    </citation>
    <scope>NUCLEOTIDE SEQUENCE [LARGE SCALE GENOMIC DNA]</scope>
    <source>
        <strain evidence="3">PCC 7822</strain>
    </source>
</reference>